<reference evidence="1 2" key="1">
    <citation type="journal article" date="2021" name="Elife">
        <title>Chloroplast acquisition without the gene transfer in kleptoplastic sea slugs, Plakobranchus ocellatus.</title>
        <authorList>
            <person name="Maeda T."/>
            <person name="Takahashi S."/>
            <person name="Yoshida T."/>
            <person name="Shimamura S."/>
            <person name="Takaki Y."/>
            <person name="Nagai Y."/>
            <person name="Toyoda A."/>
            <person name="Suzuki Y."/>
            <person name="Arimoto A."/>
            <person name="Ishii H."/>
            <person name="Satoh N."/>
            <person name="Nishiyama T."/>
            <person name="Hasebe M."/>
            <person name="Maruyama T."/>
            <person name="Minagawa J."/>
            <person name="Obokata J."/>
            <person name="Shigenobu S."/>
        </authorList>
    </citation>
    <scope>NUCLEOTIDE SEQUENCE [LARGE SCALE GENOMIC DNA]</scope>
</reference>
<name>A0AAV4EFN0_9GAST</name>
<proteinExistence type="predicted"/>
<dbReference type="EMBL" id="BMAT01003661">
    <property type="protein sequence ID" value="GFR59903.1"/>
    <property type="molecule type" value="Genomic_DNA"/>
</dbReference>
<evidence type="ECO:0000313" key="2">
    <source>
        <dbReference type="Proteomes" id="UP000762676"/>
    </source>
</evidence>
<accession>A0AAV4EFN0</accession>
<organism evidence="1 2">
    <name type="scientific">Elysia marginata</name>
    <dbReference type="NCBI Taxonomy" id="1093978"/>
    <lineage>
        <taxon>Eukaryota</taxon>
        <taxon>Metazoa</taxon>
        <taxon>Spiralia</taxon>
        <taxon>Lophotrochozoa</taxon>
        <taxon>Mollusca</taxon>
        <taxon>Gastropoda</taxon>
        <taxon>Heterobranchia</taxon>
        <taxon>Euthyneura</taxon>
        <taxon>Panpulmonata</taxon>
        <taxon>Sacoglossa</taxon>
        <taxon>Placobranchoidea</taxon>
        <taxon>Plakobranchidae</taxon>
        <taxon>Elysia</taxon>
    </lineage>
</organism>
<sequence length="106" mass="11956">MKHKSPMIPQFPALTRNEVLPFNFLIRERRWPGLCLELPSPHPSQHAALPGLVLLSVHTEALNQVDFTPVHTSSRRKVVMSGRFVVSFVCLQPRSVIFSPRYGGTP</sequence>
<protein>
    <submittedName>
        <fullName evidence="1">Uncharacterized protein</fullName>
    </submittedName>
</protein>
<keyword evidence="2" id="KW-1185">Reference proteome</keyword>
<gene>
    <name evidence="1" type="ORF">ElyMa_001806100</name>
</gene>
<dbReference type="Proteomes" id="UP000762676">
    <property type="component" value="Unassembled WGS sequence"/>
</dbReference>
<dbReference type="AlphaFoldDB" id="A0AAV4EFN0"/>
<comment type="caution">
    <text evidence="1">The sequence shown here is derived from an EMBL/GenBank/DDBJ whole genome shotgun (WGS) entry which is preliminary data.</text>
</comment>
<evidence type="ECO:0000313" key="1">
    <source>
        <dbReference type="EMBL" id="GFR59903.1"/>
    </source>
</evidence>